<dbReference type="SUPFAM" id="SSF55729">
    <property type="entry name" value="Acyl-CoA N-acyltransferases (Nat)"/>
    <property type="match status" value="1"/>
</dbReference>
<sequence>MTQLEKPQVKVNVRLADIEDIDAVLALHRCYQVDTIAEEDRADGFVTTNFSVEELTALIQEQGLILAFHDGELVGYVMAASWQFWSAWPMFQHMISLLPETPYGEIAVNCDNSYQYGPVCVHKSVRGHGVLEQMFDFALAHMSQRFDVLITFVNHKNPRSFAAHSRKLKLDVVRDFGFNGNQYYWMACPTKRVA</sequence>
<dbReference type="InterPro" id="IPR000182">
    <property type="entry name" value="GNAT_dom"/>
</dbReference>
<evidence type="ECO:0000313" key="2">
    <source>
        <dbReference type="EMBL" id="CAH0534723.1"/>
    </source>
</evidence>
<dbReference type="Pfam" id="PF00583">
    <property type="entry name" value="Acetyltransf_1"/>
    <property type="match status" value="1"/>
</dbReference>
<dbReference type="EMBL" id="CAKLDI010000001">
    <property type="protein sequence ID" value="CAH0534723.1"/>
    <property type="molecule type" value="Genomic_DNA"/>
</dbReference>
<dbReference type="Proteomes" id="UP000838672">
    <property type="component" value="Unassembled WGS sequence"/>
</dbReference>
<comment type="caution">
    <text evidence="2">The sequence shown here is derived from an EMBL/GenBank/DDBJ whole genome shotgun (WGS) entry which is preliminary data.</text>
</comment>
<reference evidence="2" key="1">
    <citation type="submission" date="2021-11" db="EMBL/GenBank/DDBJ databases">
        <authorList>
            <person name="Rodrigo-Torres L."/>
            <person name="Arahal R. D."/>
            <person name="Lucena T."/>
        </authorList>
    </citation>
    <scope>NUCLEOTIDE SEQUENCE</scope>
    <source>
        <strain evidence="2">CECT 7929</strain>
    </source>
</reference>
<accession>A0ABM8ZWK8</accession>
<dbReference type="CDD" id="cd04301">
    <property type="entry name" value="NAT_SF"/>
    <property type="match status" value="1"/>
</dbReference>
<name>A0ABM8ZWK8_9VIBR</name>
<feature type="domain" description="N-acetyltransferase" evidence="1">
    <location>
        <begin position="11"/>
        <end position="191"/>
    </location>
</feature>
<proteinExistence type="predicted"/>
<keyword evidence="3" id="KW-1185">Reference proteome</keyword>
<dbReference type="InterPro" id="IPR016181">
    <property type="entry name" value="Acyl_CoA_acyltransferase"/>
</dbReference>
<evidence type="ECO:0000313" key="3">
    <source>
        <dbReference type="Proteomes" id="UP000838672"/>
    </source>
</evidence>
<dbReference type="RefSeq" id="WP_237467753.1">
    <property type="nucleotide sequence ID" value="NZ_CAKLDI010000001.1"/>
</dbReference>
<gene>
    <name evidence="2" type="ORF">VST7929_02673</name>
</gene>
<organism evidence="2 3">
    <name type="scientific">Vibrio stylophorae</name>
    <dbReference type="NCBI Taxonomy" id="659351"/>
    <lineage>
        <taxon>Bacteria</taxon>
        <taxon>Pseudomonadati</taxon>
        <taxon>Pseudomonadota</taxon>
        <taxon>Gammaproteobacteria</taxon>
        <taxon>Vibrionales</taxon>
        <taxon>Vibrionaceae</taxon>
        <taxon>Vibrio</taxon>
    </lineage>
</organism>
<evidence type="ECO:0000259" key="1">
    <source>
        <dbReference type="PROSITE" id="PS51186"/>
    </source>
</evidence>
<dbReference type="PROSITE" id="PS51186">
    <property type="entry name" value="GNAT"/>
    <property type="match status" value="1"/>
</dbReference>
<dbReference type="Gene3D" id="3.40.630.30">
    <property type="match status" value="1"/>
</dbReference>
<protein>
    <recommendedName>
        <fullName evidence="1">N-acetyltransferase domain-containing protein</fullName>
    </recommendedName>
</protein>